<sequence length="45" mass="5000">MRWDFVQSGGFSPGRKQTLPHLVQRQSQSAFSAVAISFQLSGYTP</sequence>
<proteinExistence type="predicted"/>
<geneLocation type="plasmid" evidence="2">
    <name>pnfsy04</name>
</geneLocation>
<reference evidence="1 2" key="1">
    <citation type="submission" date="2017-11" db="EMBL/GenBank/DDBJ databases">
        <title>Complete genome of a free-living desiccation-tolerant cyanobacterium and its photosynthetic adaptation to extreme terrestrial habitat.</title>
        <authorList>
            <person name="Shang J."/>
        </authorList>
    </citation>
    <scope>NUCLEOTIDE SEQUENCE [LARGE SCALE GENOMIC DNA]</scope>
    <source>
        <strain evidence="1 2">CCNUN1</strain>
        <plasmid evidence="2">pnfsy04</plasmid>
    </source>
</reference>
<accession>A0A2K8T6H7</accession>
<name>A0A2K8T6H7_9NOSO</name>
<evidence type="ECO:0000313" key="2">
    <source>
        <dbReference type="Proteomes" id="UP000232003"/>
    </source>
</evidence>
<keyword evidence="1" id="KW-0614">Plasmid</keyword>
<organism evidence="1 2">
    <name type="scientific">Nostoc flagelliforme CCNUN1</name>
    <dbReference type="NCBI Taxonomy" id="2038116"/>
    <lineage>
        <taxon>Bacteria</taxon>
        <taxon>Bacillati</taxon>
        <taxon>Cyanobacteriota</taxon>
        <taxon>Cyanophyceae</taxon>
        <taxon>Nostocales</taxon>
        <taxon>Nostocaceae</taxon>
        <taxon>Nostoc</taxon>
    </lineage>
</organism>
<protein>
    <submittedName>
        <fullName evidence="1">Uncharacterized protein</fullName>
    </submittedName>
</protein>
<gene>
    <name evidence="1" type="ORF">COO91_09403</name>
</gene>
<dbReference type="AlphaFoldDB" id="A0A2K8T6H7"/>
<dbReference type="KEGG" id="nfl:COO91_09403"/>
<dbReference type="Proteomes" id="UP000232003">
    <property type="component" value="Plasmid pNFSY04"/>
</dbReference>
<evidence type="ECO:0000313" key="1">
    <source>
        <dbReference type="EMBL" id="AUB43230.1"/>
    </source>
</evidence>
<dbReference type="EMBL" id="CP024789">
    <property type="protein sequence ID" value="AUB43230.1"/>
    <property type="molecule type" value="Genomic_DNA"/>
</dbReference>
<keyword evidence="2" id="KW-1185">Reference proteome</keyword>